<dbReference type="InterPro" id="IPR036615">
    <property type="entry name" value="Mur_ligase_C_dom_sf"/>
</dbReference>
<dbReference type="InterPro" id="IPR005863">
    <property type="entry name" value="UDP-N-AcMur_synth"/>
</dbReference>
<comment type="caution">
    <text evidence="14">The sequence shown here is derived from an EMBL/GenBank/DDBJ whole genome shotgun (WGS) entry which is preliminary data.</text>
</comment>
<evidence type="ECO:0000259" key="13">
    <source>
        <dbReference type="Pfam" id="PF08245"/>
    </source>
</evidence>
<comment type="similarity">
    <text evidence="10">Belongs to the MurCDEF family. MurF subfamily.</text>
</comment>
<keyword evidence="2 10" id="KW-0436">Ligase</keyword>
<sequence>MYRASVETMASTCGAVILAGDPSRQVSGFVVDSRLVTPGSVFVCFLGETQDGNDYALPAMDSGAACVVMTREPSEAERAKAAEKDCCLIRAAHDDAGAFLLGLAEHYRLQQDWAVLGVTGSVGKTTTKDLLAQALATTYCVHKNVGNFNSVIGVPLTILSAPDDTQVFVCEMGMNHPGEIDAIARCARPQMACITNIGTSHIGILGSRENIALAKSEVIPWLAADASLPCCVDLEPVLALTSGDDFTASIGEAAKAAGVLVDRVGFHPDDRICASQVSLTPEGCPAFDVAFCGDRVHQELKLTGRQCVIDDLLALDLAQRAGLTLTQAASGLDSLEPQAMRAHIIQAARGFRIIDDTYNASPSSLAVAADLLCELSCEGRRIAVIGEVGELGGEAPRLHGLMGAYLAAKPIDMLVLVGDKDADAMAEAASTMGLSEDKLVRVPTAAAAASIVGPVLEAGDLVLAKGSRFVGLDAFVEEVRS</sequence>
<evidence type="ECO:0000256" key="7">
    <source>
        <dbReference type="ARBA" id="ARBA00022984"/>
    </source>
</evidence>
<evidence type="ECO:0000256" key="2">
    <source>
        <dbReference type="ARBA" id="ARBA00022598"/>
    </source>
</evidence>
<evidence type="ECO:0000313" key="14">
    <source>
        <dbReference type="EMBL" id="TGY61405.1"/>
    </source>
</evidence>
<dbReference type="PANTHER" id="PTHR43024">
    <property type="entry name" value="UDP-N-ACETYLMURAMOYL-TRIPEPTIDE--D-ALANYL-D-ALANINE LIGASE"/>
    <property type="match status" value="1"/>
</dbReference>
<dbReference type="GO" id="GO:0008360">
    <property type="term" value="P:regulation of cell shape"/>
    <property type="evidence" value="ECO:0007669"/>
    <property type="project" value="UniProtKB-KW"/>
</dbReference>
<dbReference type="InterPro" id="IPR035911">
    <property type="entry name" value="MurE/MurF_N"/>
</dbReference>
<evidence type="ECO:0000256" key="8">
    <source>
        <dbReference type="ARBA" id="ARBA00023306"/>
    </source>
</evidence>
<evidence type="ECO:0000313" key="15">
    <source>
        <dbReference type="Proteomes" id="UP000310263"/>
    </source>
</evidence>
<dbReference type="Pfam" id="PF02875">
    <property type="entry name" value="Mur_ligase_C"/>
    <property type="match status" value="1"/>
</dbReference>
<keyword evidence="4 10" id="KW-0547">Nucleotide-binding</keyword>
<dbReference type="GO" id="GO:0009252">
    <property type="term" value="P:peptidoglycan biosynthetic process"/>
    <property type="evidence" value="ECO:0007669"/>
    <property type="project" value="UniProtKB-UniRule"/>
</dbReference>
<evidence type="ECO:0000256" key="9">
    <source>
        <dbReference type="ARBA" id="ARBA00023316"/>
    </source>
</evidence>
<keyword evidence="5 10" id="KW-0067">ATP-binding</keyword>
<dbReference type="SUPFAM" id="SSF53623">
    <property type="entry name" value="MurD-like peptide ligases, catalytic domain"/>
    <property type="match status" value="1"/>
</dbReference>
<gene>
    <name evidence="10" type="primary">murF</name>
    <name evidence="14" type="ORF">E5334_08330</name>
</gene>
<dbReference type="SUPFAM" id="SSF53244">
    <property type="entry name" value="MurD-like peptide ligases, peptide-binding domain"/>
    <property type="match status" value="1"/>
</dbReference>
<dbReference type="Gene3D" id="3.90.190.20">
    <property type="entry name" value="Mur ligase, C-terminal domain"/>
    <property type="match status" value="1"/>
</dbReference>
<dbReference type="Pfam" id="PF08245">
    <property type="entry name" value="Mur_ligase_M"/>
    <property type="match status" value="1"/>
</dbReference>
<dbReference type="RefSeq" id="WP_136013127.1">
    <property type="nucleotide sequence ID" value="NZ_SRYE01000005.1"/>
</dbReference>
<dbReference type="InterPro" id="IPR004101">
    <property type="entry name" value="Mur_ligase_C"/>
</dbReference>
<dbReference type="Gene3D" id="3.40.1190.10">
    <property type="entry name" value="Mur-like, catalytic domain"/>
    <property type="match status" value="1"/>
</dbReference>
<evidence type="ECO:0000256" key="5">
    <source>
        <dbReference type="ARBA" id="ARBA00022840"/>
    </source>
</evidence>
<organism evidence="14 15">
    <name type="scientific">Muricaecibacterium torontonense</name>
    <dbReference type="NCBI Taxonomy" id="3032871"/>
    <lineage>
        <taxon>Bacteria</taxon>
        <taxon>Bacillati</taxon>
        <taxon>Actinomycetota</taxon>
        <taxon>Coriobacteriia</taxon>
        <taxon>Coriobacteriales</taxon>
        <taxon>Atopobiaceae</taxon>
        <taxon>Muricaecibacterium</taxon>
    </lineage>
</organism>
<keyword evidence="7 10" id="KW-0573">Peptidoglycan synthesis</keyword>
<comment type="pathway">
    <text evidence="10 11">Cell wall biogenesis; peptidoglycan biosynthesis.</text>
</comment>
<dbReference type="Gene3D" id="3.40.1390.10">
    <property type="entry name" value="MurE/MurF, N-terminal domain"/>
    <property type="match status" value="1"/>
</dbReference>
<dbReference type="InterPro" id="IPR051046">
    <property type="entry name" value="MurCDEF_CellWall_CoF430Synth"/>
</dbReference>
<dbReference type="EC" id="6.3.2.10" evidence="10 11"/>
<dbReference type="HAMAP" id="MF_02019">
    <property type="entry name" value="MurF"/>
    <property type="match status" value="1"/>
</dbReference>
<feature type="domain" description="Mur ligase central" evidence="13">
    <location>
        <begin position="118"/>
        <end position="308"/>
    </location>
</feature>
<name>A0A4S2EYG1_9ACTN</name>
<dbReference type="PANTHER" id="PTHR43024:SF1">
    <property type="entry name" value="UDP-N-ACETYLMURAMOYL-TRIPEPTIDE--D-ALANYL-D-ALANINE LIGASE"/>
    <property type="match status" value="1"/>
</dbReference>
<proteinExistence type="inferred from homology"/>
<dbReference type="Proteomes" id="UP000310263">
    <property type="component" value="Unassembled WGS sequence"/>
</dbReference>
<comment type="function">
    <text evidence="10 11">Involved in cell wall formation. Catalyzes the final step in the synthesis of UDP-N-acetylmuramoyl-pentapeptide, the precursor of murein.</text>
</comment>
<dbReference type="GO" id="GO:0071555">
    <property type="term" value="P:cell wall organization"/>
    <property type="evidence" value="ECO:0007669"/>
    <property type="project" value="UniProtKB-KW"/>
</dbReference>
<reference evidence="14 15" key="1">
    <citation type="submission" date="2019-04" db="EMBL/GenBank/DDBJ databases">
        <title>Microbes associate with the intestines of laboratory mice.</title>
        <authorList>
            <person name="Navarre W."/>
            <person name="Wong E."/>
            <person name="Huang K."/>
            <person name="Tropini C."/>
            <person name="Ng K."/>
            <person name="Yu B."/>
        </authorList>
    </citation>
    <scope>NUCLEOTIDE SEQUENCE [LARGE SCALE GENOMIC DNA]</scope>
    <source>
        <strain evidence="14 15">NM07_P-09</strain>
    </source>
</reference>
<dbReference type="AlphaFoldDB" id="A0A4S2EYG1"/>
<dbReference type="NCBIfam" id="TIGR01143">
    <property type="entry name" value="murF"/>
    <property type="match status" value="1"/>
</dbReference>
<keyword evidence="9 10" id="KW-0961">Cell wall biogenesis/degradation</keyword>
<keyword evidence="15" id="KW-1185">Reference proteome</keyword>
<dbReference type="GO" id="GO:0051301">
    <property type="term" value="P:cell division"/>
    <property type="evidence" value="ECO:0007669"/>
    <property type="project" value="UniProtKB-KW"/>
</dbReference>
<dbReference type="GO" id="GO:0008766">
    <property type="term" value="F:UDP-N-acetylmuramoylalanyl-D-glutamyl-2,6-diaminopimelate-D-alanyl-D-alanine ligase activity"/>
    <property type="evidence" value="ECO:0007669"/>
    <property type="project" value="RHEA"/>
</dbReference>
<protein>
    <recommendedName>
        <fullName evidence="10 11">UDP-N-acetylmuramoyl-tripeptide--D-alanyl-D-alanine ligase</fullName>
        <ecNumber evidence="10 11">6.3.2.10</ecNumber>
    </recommendedName>
    <alternativeName>
        <fullName evidence="10">D-alanyl-D-alanine-adding enzyme</fullName>
    </alternativeName>
</protein>
<dbReference type="GO" id="GO:0047480">
    <property type="term" value="F:UDP-N-acetylmuramoyl-tripeptide-D-alanyl-D-alanine ligase activity"/>
    <property type="evidence" value="ECO:0007669"/>
    <property type="project" value="UniProtKB-UniRule"/>
</dbReference>
<dbReference type="InterPro" id="IPR036565">
    <property type="entry name" value="Mur-like_cat_sf"/>
</dbReference>
<evidence type="ECO:0000256" key="4">
    <source>
        <dbReference type="ARBA" id="ARBA00022741"/>
    </source>
</evidence>
<evidence type="ECO:0000256" key="3">
    <source>
        <dbReference type="ARBA" id="ARBA00022618"/>
    </source>
</evidence>
<accession>A0A4S2EYG1</accession>
<keyword evidence="1 10" id="KW-0963">Cytoplasm</keyword>
<dbReference type="InterPro" id="IPR013221">
    <property type="entry name" value="Mur_ligase_cen"/>
</dbReference>
<dbReference type="UniPathway" id="UPA00219"/>
<feature type="domain" description="Mur ligase C-terminal" evidence="12">
    <location>
        <begin position="341"/>
        <end position="468"/>
    </location>
</feature>
<keyword evidence="6 10" id="KW-0133">Cell shape</keyword>
<evidence type="ECO:0000256" key="6">
    <source>
        <dbReference type="ARBA" id="ARBA00022960"/>
    </source>
</evidence>
<dbReference type="OrthoDB" id="9800958at2"/>
<evidence type="ECO:0000256" key="10">
    <source>
        <dbReference type="HAMAP-Rule" id="MF_02019"/>
    </source>
</evidence>
<evidence type="ECO:0000259" key="12">
    <source>
        <dbReference type="Pfam" id="PF02875"/>
    </source>
</evidence>
<comment type="catalytic activity">
    <reaction evidence="10 11">
        <text>D-alanyl-D-alanine + UDP-N-acetyl-alpha-D-muramoyl-L-alanyl-gamma-D-glutamyl-meso-2,6-diaminopimelate + ATP = UDP-N-acetyl-alpha-D-muramoyl-L-alanyl-gamma-D-glutamyl-meso-2,6-diaminopimeloyl-D-alanyl-D-alanine + ADP + phosphate + H(+)</text>
        <dbReference type="Rhea" id="RHEA:28374"/>
        <dbReference type="ChEBI" id="CHEBI:15378"/>
        <dbReference type="ChEBI" id="CHEBI:30616"/>
        <dbReference type="ChEBI" id="CHEBI:43474"/>
        <dbReference type="ChEBI" id="CHEBI:57822"/>
        <dbReference type="ChEBI" id="CHEBI:61386"/>
        <dbReference type="ChEBI" id="CHEBI:83905"/>
        <dbReference type="ChEBI" id="CHEBI:456216"/>
        <dbReference type="EC" id="6.3.2.10"/>
    </reaction>
</comment>
<feature type="binding site" evidence="10">
    <location>
        <begin position="120"/>
        <end position="126"/>
    </location>
    <ligand>
        <name>ATP</name>
        <dbReference type="ChEBI" id="CHEBI:30616"/>
    </ligand>
</feature>
<dbReference type="GO" id="GO:0005524">
    <property type="term" value="F:ATP binding"/>
    <property type="evidence" value="ECO:0007669"/>
    <property type="project" value="UniProtKB-UniRule"/>
</dbReference>
<evidence type="ECO:0000256" key="11">
    <source>
        <dbReference type="RuleBase" id="RU004136"/>
    </source>
</evidence>
<dbReference type="SUPFAM" id="SSF63418">
    <property type="entry name" value="MurE/MurF N-terminal domain"/>
    <property type="match status" value="1"/>
</dbReference>
<dbReference type="EMBL" id="SRYE01000005">
    <property type="protein sequence ID" value="TGY61405.1"/>
    <property type="molecule type" value="Genomic_DNA"/>
</dbReference>
<keyword evidence="8 10" id="KW-0131">Cell cycle</keyword>
<keyword evidence="3 10" id="KW-0132">Cell division</keyword>
<evidence type="ECO:0000256" key="1">
    <source>
        <dbReference type="ARBA" id="ARBA00022490"/>
    </source>
</evidence>
<dbReference type="GO" id="GO:0005737">
    <property type="term" value="C:cytoplasm"/>
    <property type="evidence" value="ECO:0007669"/>
    <property type="project" value="UniProtKB-SubCell"/>
</dbReference>
<comment type="subcellular location">
    <subcellularLocation>
        <location evidence="10 11">Cytoplasm</location>
    </subcellularLocation>
</comment>